<evidence type="ECO:0000313" key="4">
    <source>
        <dbReference type="Proteomes" id="UP000576082"/>
    </source>
</evidence>
<organism evidence="3 4">
    <name type="scientific">Flammeovirga aprica JL-4</name>
    <dbReference type="NCBI Taxonomy" id="694437"/>
    <lineage>
        <taxon>Bacteria</taxon>
        <taxon>Pseudomonadati</taxon>
        <taxon>Bacteroidota</taxon>
        <taxon>Cytophagia</taxon>
        <taxon>Cytophagales</taxon>
        <taxon>Flammeovirgaceae</taxon>
        <taxon>Flammeovirga</taxon>
    </lineage>
</organism>
<dbReference type="Proteomes" id="UP000576082">
    <property type="component" value="Unassembled WGS sequence"/>
</dbReference>
<sequence length="185" mass="19686">MLRLLTKLLVLFSAIAFISSCSSSNDEVLPDVPGDDKVDGIEGVPPGDGDGGTDKGGDDDTIIDGHVPIFPGLPPTDGEGGDDKDGEGDIDIDIKVMIGYIEKRDNNRNVVYKVNQPQAIGEATHEASSPMHQIIFSEYKGIGGSGGRTIIYNVQSITGNEAKLISDDENQDILYLNIQTGVILK</sequence>
<name>A0A7X9S007_9BACT</name>
<comment type="caution">
    <text evidence="3">The sequence shown here is derived from an EMBL/GenBank/DDBJ whole genome shotgun (WGS) entry which is preliminary data.</text>
</comment>
<evidence type="ECO:0000256" key="1">
    <source>
        <dbReference type="SAM" id="MobiDB-lite"/>
    </source>
</evidence>
<gene>
    <name evidence="3" type="ORF">HHU12_27920</name>
</gene>
<accession>A0A7X9S007</accession>
<feature type="chain" id="PRO_5031055142" evidence="2">
    <location>
        <begin position="24"/>
        <end position="185"/>
    </location>
</feature>
<dbReference type="PROSITE" id="PS51257">
    <property type="entry name" value="PROKAR_LIPOPROTEIN"/>
    <property type="match status" value="1"/>
</dbReference>
<keyword evidence="2" id="KW-0732">Signal</keyword>
<feature type="compositionally biased region" description="Acidic residues" evidence="1">
    <location>
        <begin position="79"/>
        <end position="88"/>
    </location>
</feature>
<keyword evidence="4" id="KW-1185">Reference proteome</keyword>
<reference evidence="3 4" key="1">
    <citation type="submission" date="2020-04" db="EMBL/GenBank/DDBJ databases">
        <title>Flammeovirga sp. SR4, a novel species isolated from seawater.</title>
        <authorList>
            <person name="Wang X."/>
        </authorList>
    </citation>
    <scope>NUCLEOTIDE SEQUENCE [LARGE SCALE GENOMIC DNA]</scope>
    <source>
        <strain evidence="3 4">ATCC 23126</strain>
    </source>
</reference>
<feature type="region of interest" description="Disordered" evidence="1">
    <location>
        <begin position="26"/>
        <end position="88"/>
    </location>
</feature>
<protein>
    <submittedName>
        <fullName evidence="3">Uncharacterized protein</fullName>
    </submittedName>
</protein>
<feature type="signal peptide" evidence="2">
    <location>
        <begin position="1"/>
        <end position="23"/>
    </location>
</feature>
<evidence type="ECO:0000313" key="3">
    <source>
        <dbReference type="EMBL" id="NME71825.1"/>
    </source>
</evidence>
<dbReference type="AlphaFoldDB" id="A0A7X9S007"/>
<proteinExistence type="predicted"/>
<evidence type="ECO:0000256" key="2">
    <source>
        <dbReference type="SAM" id="SignalP"/>
    </source>
</evidence>
<dbReference type="EMBL" id="JABANE010000117">
    <property type="protein sequence ID" value="NME71825.1"/>
    <property type="molecule type" value="Genomic_DNA"/>
</dbReference>
<dbReference type="RefSeq" id="WP_169660031.1">
    <property type="nucleotide sequence ID" value="NZ_JABANE010000117.1"/>
</dbReference>